<reference evidence="2" key="1">
    <citation type="submission" date="2015-04" db="EMBL/GenBank/DDBJ databases">
        <title>The genome sequence of the plant pathogenic Rhizarian Plasmodiophora brassicae reveals insights in its biotrophic life cycle and the origin of chitin synthesis.</title>
        <authorList>
            <person name="Schwelm A."/>
            <person name="Fogelqvist J."/>
            <person name="Knaust A."/>
            <person name="Julke S."/>
            <person name="Lilja T."/>
            <person name="Dhandapani V."/>
            <person name="Bonilla-Rosso G."/>
            <person name="Karlsson M."/>
            <person name="Shevchenko A."/>
            <person name="Choi S.R."/>
            <person name="Kim H.G."/>
            <person name="Park J.Y."/>
            <person name="Lim Y.P."/>
            <person name="Ludwig-Muller J."/>
            <person name="Dixelius C."/>
        </authorList>
    </citation>
    <scope>NUCLEOTIDE SEQUENCE</scope>
    <source>
        <tissue evidence="2">Potato root galls</tissue>
    </source>
</reference>
<feature type="region of interest" description="Disordered" evidence="1">
    <location>
        <begin position="1"/>
        <end position="20"/>
    </location>
</feature>
<proteinExistence type="predicted"/>
<name>A0A0H5QPG2_9EUKA</name>
<evidence type="ECO:0000256" key="1">
    <source>
        <dbReference type="SAM" id="MobiDB-lite"/>
    </source>
</evidence>
<feature type="non-terminal residue" evidence="2">
    <location>
        <position position="1"/>
    </location>
</feature>
<protein>
    <submittedName>
        <fullName evidence="2">Uncharacterized protein</fullName>
    </submittedName>
</protein>
<sequence>RQRGGVSNGSPGMSGTSHRNIHERVRLKIDEIAQNADARAALRKRILEYRKVHMAKQQLSGTGTRNIVEDNAGEIMALRNTPRAREVARSEWAAIHTERMSSAMETVTRFSEKLASQQDQVREVFDRRFRDSDRRRRNALRKRSQTQLQKKWMMWTMIGAVHFKWEQLFLSGRILREAFIRRTTAANVICQFIHRTVQKRRYRRARRSLLGVRTIIRLCVVNNQIVVRHRATDVFKQFLENAAGVQKNLSSIIKNFRHRVLVLQRFHSRWKLMRDAKIQLWLLQWDQIENRHRDDGVPIDIRTDLLRETMRELRLHLAKGKEAYDQELREYLKKKKMDDAKRMISDDGRKEAIKVPVAPKIPTLLPKKTIVALITEGRKRAADSHNLQEHKS</sequence>
<accession>A0A0H5QPG2</accession>
<organism evidence="2">
    <name type="scientific">Spongospora subterranea</name>
    <dbReference type="NCBI Taxonomy" id="70186"/>
    <lineage>
        <taxon>Eukaryota</taxon>
        <taxon>Sar</taxon>
        <taxon>Rhizaria</taxon>
        <taxon>Endomyxa</taxon>
        <taxon>Phytomyxea</taxon>
        <taxon>Plasmodiophorida</taxon>
        <taxon>Plasmodiophoridae</taxon>
        <taxon>Spongospora</taxon>
    </lineage>
</organism>
<feature type="compositionally biased region" description="Polar residues" evidence="1">
    <location>
        <begin position="8"/>
        <end position="18"/>
    </location>
</feature>
<evidence type="ECO:0000313" key="2">
    <source>
        <dbReference type="EMBL" id="CRZ04005.1"/>
    </source>
</evidence>
<dbReference type="EMBL" id="HACM01003563">
    <property type="protein sequence ID" value="CRZ04005.1"/>
    <property type="molecule type" value="Transcribed_RNA"/>
</dbReference>
<dbReference type="AlphaFoldDB" id="A0A0H5QPG2"/>